<protein>
    <recommendedName>
        <fullName evidence="5">DUF4352 domain-containing protein</fullName>
    </recommendedName>
</protein>
<sequence length="187" mass="19759">MPTVAGGRPPVTPPPGRGHARHGRWVVPAVVTLVLACGAGFVVFWTGGSTAGGSRAVAPVLVTGIGGRIPLGTGFDSPWTMVQTAGCGYPSHTERGVDPTRQTCRVFVVLGNPSPEPVRMADHFPDLVDDRGGTHPAVREPPGRAPVVQPGQRLTSVVFTYEMARERRPVRLEGRLIQAGPIVRVPL</sequence>
<keyword evidence="2" id="KW-0812">Transmembrane</keyword>
<proteinExistence type="predicted"/>
<reference evidence="4" key="1">
    <citation type="journal article" date="2019" name="Int. J. Syst. Evol. Microbiol.">
        <title>The Global Catalogue of Microorganisms (GCM) 10K type strain sequencing project: providing services to taxonomists for standard genome sequencing and annotation.</title>
        <authorList>
            <consortium name="The Broad Institute Genomics Platform"/>
            <consortium name="The Broad Institute Genome Sequencing Center for Infectious Disease"/>
            <person name="Wu L."/>
            <person name="Ma J."/>
        </authorList>
    </citation>
    <scope>NUCLEOTIDE SEQUENCE [LARGE SCALE GENOMIC DNA]</scope>
    <source>
        <strain evidence="4">CCUG 49560</strain>
    </source>
</reference>
<feature type="transmembrane region" description="Helical" evidence="2">
    <location>
        <begin position="25"/>
        <end position="45"/>
    </location>
</feature>
<keyword evidence="4" id="KW-1185">Reference proteome</keyword>
<dbReference type="EMBL" id="JBHSFN010000004">
    <property type="protein sequence ID" value="MFC4586116.1"/>
    <property type="molecule type" value="Genomic_DNA"/>
</dbReference>
<accession>A0ABV9E989</accession>
<name>A0ABV9E989_9ACTN</name>
<feature type="region of interest" description="Disordered" evidence="1">
    <location>
        <begin position="1"/>
        <end position="21"/>
    </location>
</feature>
<evidence type="ECO:0000313" key="3">
    <source>
        <dbReference type="EMBL" id="MFC4586116.1"/>
    </source>
</evidence>
<dbReference type="RefSeq" id="WP_262841636.1">
    <property type="nucleotide sequence ID" value="NZ_JANZYP010000006.1"/>
</dbReference>
<evidence type="ECO:0000313" key="4">
    <source>
        <dbReference type="Proteomes" id="UP001595891"/>
    </source>
</evidence>
<evidence type="ECO:0008006" key="5">
    <source>
        <dbReference type="Google" id="ProtNLM"/>
    </source>
</evidence>
<evidence type="ECO:0000256" key="1">
    <source>
        <dbReference type="SAM" id="MobiDB-lite"/>
    </source>
</evidence>
<keyword evidence="2" id="KW-0472">Membrane</keyword>
<keyword evidence="2" id="KW-1133">Transmembrane helix</keyword>
<organism evidence="3 4">
    <name type="scientific">Sphaerisporangium corydalis</name>
    <dbReference type="NCBI Taxonomy" id="1441875"/>
    <lineage>
        <taxon>Bacteria</taxon>
        <taxon>Bacillati</taxon>
        <taxon>Actinomycetota</taxon>
        <taxon>Actinomycetes</taxon>
        <taxon>Streptosporangiales</taxon>
        <taxon>Streptosporangiaceae</taxon>
        <taxon>Sphaerisporangium</taxon>
    </lineage>
</organism>
<dbReference type="Proteomes" id="UP001595891">
    <property type="component" value="Unassembled WGS sequence"/>
</dbReference>
<gene>
    <name evidence="3" type="ORF">ACFO8L_08530</name>
</gene>
<comment type="caution">
    <text evidence="3">The sequence shown here is derived from an EMBL/GenBank/DDBJ whole genome shotgun (WGS) entry which is preliminary data.</text>
</comment>
<evidence type="ECO:0000256" key="2">
    <source>
        <dbReference type="SAM" id="Phobius"/>
    </source>
</evidence>